<evidence type="ECO:0000256" key="1">
    <source>
        <dbReference type="SAM" id="MobiDB-lite"/>
    </source>
</evidence>
<dbReference type="OMA" id="HSAKMES"/>
<protein>
    <submittedName>
        <fullName evidence="3">Similar to Aminoglycoside 3&amp;apos acc. no. P13250</fullName>
    </submittedName>
</protein>
<name>U4LPY0_PYROM</name>
<dbReference type="eggNOG" id="ENOG502SP8Y">
    <property type="taxonomic scope" value="Eukaryota"/>
</dbReference>
<dbReference type="Gene3D" id="3.90.1200.10">
    <property type="match status" value="1"/>
</dbReference>
<evidence type="ECO:0000313" key="4">
    <source>
        <dbReference type="Proteomes" id="UP000018144"/>
    </source>
</evidence>
<reference evidence="3 4" key="1">
    <citation type="journal article" date="2013" name="PLoS Genet.">
        <title>The genome and development-dependent transcriptomes of Pyronema confluens: a window into fungal evolution.</title>
        <authorList>
            <person name="Traeger S."/>
            <person name="Altegoer F."/>
            <person name="Freitag M."/>
            <person name="Gabaldon T."/>
            <person name="Kempken F."/>
            <person name="Kumar A."/>
            <person name="Marcet-Houben M."/>
            <person name="Poggeler S."/>
            <person name="Stajich J.E."/>
            <person name="Nowrousian M."/>
        </authorList>
    </citation>
    <scope>NUCLEOTIDE SEQUENCE [LARGE SCALE GENOMIC DNA]</scope>
    <source>
        <strain evidence="4">CBS 100304</strain>
        <tissue evidence="3">Vegetative mycelium</tissue>
    </source>
</reference>
<proteinExistence type="predicted"/>
<dbReference type="OrthoDB" id="8300194at2759"/>
<evidence type="ECO:0000259" key="2">
    <source>
        <dbReference type="Pfam" id="PF01636"/>
    </source>
</evidence>
<sequence>MPPSRDPSTPAPASEEPGSPHPPTAAASSPSTTWSILPSFKTYESGVSLLARSCSRRTWSLGTDVIMKESPYDSPSETPFDEQDIVDFLSSNTNIPVNSIIAEWTDDNATHFIIKEKLPGESLQSLWPTMSWEEKGKIADQVAEMLRELRKLTSDKMERVKEMPFCDQMLFNHLHPHLVGPLENDQQLWAKMVESLKGVIPAPASRTLGRMMPPCQPYTFTHGDLSMGNIIVDKGKVTGIIDWEWSFFAPVWWEYVKFRAGTPRWIDPEWFELLDERMDQHPAAVEFYSKFQSLVSKVESHDPKKIRSGHALIQELMADDEENLGGSSGSNTAEGGTPISTHSGM</sequence>
<feature type="domain" description="Aminoglycoside phosphotransferase" evidence="2">
    <location>
        <begin position="50"/>
        <end position="284"/>
    </location>
</feature>
<dbReference type="CDD" id="cd05120">
    <property type="entry name" value="APH_ChoK_like"/>
    <property type="match status" value="1"/>
</dbReference>
<dbReference type="Proteomes" id="UP000018144">
    <property type="component" value="Unassembled WGS sequence"/>
</dbReference>
<dbReference type="AlphaFoldDB" id="U4LPY0"/>
<dbReference type="PANTHER" id="PTHR21310">
    <property type="entry name" value="AMINOGLYCOSIDE PHOSPHOTRANSFERASE-RELATED-RELATED"/>
    <property type="match status" value="1"/>
</dbReference>
<organism evidence="3 4">
    <name type="scientific">Pyronema omphalodes (strain CBS 100304)</name>
    <name type="common">Pyronema confluens</name>
    <dbReference type="NCBI Taxonomy" id="1076935"/>
    <lineage>
        <taxon>Eukaryota</taxon>
        <taxon>Fungi</taxon>
        <taxon>Dikarya</taxon>
        <taxon>Ascomycota</taxon>
        <taxon>Pezizomycotina</taxon>
        <taxon>Pezizomycetes</taxon>
        <taxon>Pezizales</taxon>
        <taxon>Pyronemataceae</taxon>
        <taxon>Pyronema</taxon>
    </lineage>
</organism>
<dbReference type="SUPFAM" id="SSF56112">
    <property type="entry name" value="Protein kinase-like (PK-like)"/>
    <property type="match status" value="1"/>
</dbReference>
<feature type="compositionally biased region" description="Polar residues" evidence="1">
    <location>
        <begin position="329"/>
        <end position="345"/>
    </location>
</feature>
<dbReference type="EMBL" id="HF936505">
    <property type="protein sequence ID" value="CCX16725.1"/>
    <property type="molecule type" value="Genomic_DNA"/>
</dbReference>
<evidence type="ECO:0000313" key="3">
    <source>
        <dbReference type="EMBL" id="CCX16725.1"/>
    </source>
</evidence>
<feature type="region of interest" description="Disordered" evidence="1">
    <location>
        <begin position="321"/>
        <end position="345"/>
    </location>
</feature>
<dbReference type="STRING" id="1076935.U4LPY0"/>
<keyword evidence="4" id="KW-1185">Reference proteome</keyword>
<gene>
    <name evidence="3" type="ORF">PCON_03470</name>
</gene>
<accession>U4LPY0</accession>
<dbReference type="InterPro" id="IPR011009">
    <property type="entry name" value="Kinase-like_dom_sf"/>
</dbReference>
<dbReference type="InterPro" id="IPR002575">
    <property type="entry name" value="Aminoglycoside_PTrfase"/>
</dbReference>
<dbReference type="InterPro" id="IPR051678">
    <property type="entry name" value="AGP_Transferase"/>
</dbReference>
<feature type="region of interest" description="Disordered" evidence="1">
    <location>
        <begin position="1"/>
        <end position="32"/>
    </location>
</feature>
<dbReference type="PANTHER" id="PTHR21310:SF15">
    <property type="entry name" value="AMINOGLYCOSIDE PHOSPHOTRANSFERASE DOMAIN-CONTAINING PROTEIN"/>
    <property type="match status" value="1"/>
</dbReference>
<dbReference type="Pfam" id="PF01636">
    <property type="entry name" value="APH"/>
    <property type="match status" value="1"/>
</dbReference>